<dbReference type="InterPro" id="IPR011053">
    <property type="entry name" value="Single_hybrid_motif"/>
</dbReference>
<dbReference type="Proteomes" id="UP000467006">
    <property type="component" value="Chromosome"/>
</dbReference>
<dbReference type="GO" id="GO:0005960">
    <property type="term" value="C:glycine cleavage complex"/>
    <property type="evidence" value="ECO:0007669"/>
    <property type="project" value="InterPro"/>
</dbReference>
<comment type="function">
    <text evidence="3">The glycine cleavage system catalyzes the degradation of glycine. The H protein shuttles the methylamine group of glycine from the P protein to the T protein.</text>
</comment>
<dbReference type="InterPro" id="IPR033753">
    <property type="entry name" value="GCV_H/Fam206"/>
</dbReference>
<dbReference type="NCBIfam" id="NF002270">
    <property type="entry name" value="PRK01202.1"/>
    <property type="match status" value="1"/>
</dbReference>
<dbReference type="KEGG" id="mdu:MDUV_13260"/>
<evidence type="ECO:0000313" key="4">
    <source>
        <dbReference type="EMBL" id="BBX16466.1"/>
    </source>
</evidence>
<dbReference type="PANTHER" id="PTHR11715">
    <property type="entry name" value="GLYCINE CLEAVAGE SYSTEM H PROTEIN"/>
    <property type="match status" value="1"/>
</dbReference>
<dbReference type="Gene3D" id="2.40.50.100">
    <property type="match status" value="1"/>
</dbReference>
<gene>
    <name evidence="3 4" type="primary">gcvH</name>
    <name evidence="4" type="ORF">MDUV_13260</name>
</gene>
<proteinExistence type="inferred from homology"/>
<keyword evidence="2 3" id="KW-0450">Lipoyl</keyword>
<feature type="modified residue" description="N6-lipoyllysine" evidence="3">
    <location>
        <position position="65"/>
    </location>
</feature>
<comment type="cofactor">
    <cofactor evidence="3">
        <name>(R)-lipoate</name>
        <dbReference type="ChEBI" id="CHEBI:83088"/>
    </cofactor>
    <text evidence="3">Binds 1 lipoyl cofactor covalently.</text>
</comment>
<dbReference type="GO" id="GO:0009249">
    <property type="term" value="P:protein lipoylation"/>
    <property type="evidence" value="ECO:0007669"/>
    <property type="project" value="TreeGrafter"/>
</dbReference>
<dbReference type="NCBIfam" id="TIGR00527">
    <property type="entry name" value="gcvH"/>
    <property type="match status" value="1"/>
</dbReference>
<dbReference type="GO" id="GO:0019464">
    <property type="term" value="P:glycine decarboxylation via glycine cleavage system"/>
    <property type="evidence" value="ECO:0007669"/>
    <property type="project" value="UniProtKB-UniRule"/>
</dbReference>
<dbReference type="GO" id="GO:0005829">
    <property type="term" value="C:cytosol"/>
    <property type="evidence" value="ECO:0007669"/>
    <property type="project" value="TreeGrafter"/>
</dbReference>
<dbReference type="SUPFAM" id="SSF51230">
    <property type="entry name" value="Single hybrid motif"/>
    <property type="match status" value="1"/>
</dbReference>
<reference evidence="4 5" key="1">
    <citation type="journal article" date="2019" name="Emerg. Microbes Infect.">
        <title>Comprehensive subspecies identification of 175 nontuberculous mycobacteria species based on 7547 genomic profiles.</title>
        <authorList>
            <person name="Matsumoto Y."/>
            <person name="Kinjo T."/>
            <person name="Motooka D."/>
            <person name="Nabeya D."/>
            <person name="Jung N."/>
            <person name="Uechi K."/>
            <person name="Horii T."/>
            <person name="Iida T."/>
            <person name="Fujita J."/>
            <person name="Nakamura S."/>
        </authorList>
    </citation>
    <scope>NUCLEOTIDE SEQUENCE [LARGE SCALE GENOMIC DNA]</scope>
    <source>
        <strain evidence="4 5">JCM 6396</strain>
    </source>
</reference>
<dbReference type="InterPro" id="IPR002930">
    <property type="entry name" value="GCV_H"/>
</dbReference>
<dbReference type="InterPro" id="IPR000089">
    <property type="entry name" value="Biotin_lipoyl"/>
</dbReference>
<sequence length="131" mass="14073">MTEIPADLSFTTEHEWVLRTGDDTVRVGITDYAQSALGDVVFVQLPDVDSQITAGESFGEVESTKSVSDLYAPVSAKVIAVNSDLETNPQLVNSDPYGEGWLVELQVVDGALESGLAELLDAEGYRAHVTE</sequence>
<evidence type="ECO:0000256" key="1">
    <source>
        <dbReference type="ARBA" id="ARBA00009249"/>
    </source>
</evidence>
<evidence type="ECO:0000256" key="2">
    <source>
        <dbReference type="ARBA" id="ARBA00022823"/>
    </source>
</evidence>
<evidence type="ECO:0000256" key="3">
    <source>
        <dbReference type="HAMAP-Rule" id="MF_00272"/>
    </source>
</evidence>
<dbReference type="HAMAP" id="MF_00272">
    <property type="entry name" value="GcvH"/>
    <property type="match status" value="1"/>
</dbReference>
<dbReference type="AlphaFoldDB" id="A0A7I7JX92"/>
<keyword evidence="5" id="KW-1185">Reference proteome</keyword>
<comment type="similarity">
    <text evidence="1 3">Belongs to the GcvH family.</text>
</comment>
<dbReference type="Pfam" id="PF01597">
    <property type="entry name" value="GCV_H"/>
    <property type="match status" value="1"/>
</dbReference>
<dbReference type="RefSeq" id="WP_098006118.1">
    <property type="nucleotide sequence ID" value="NZ_AP022563.1"/>
</dbReference>
<evidence type="ECO:0000313" key="5">
    <source>
        <dbReference type="Proteomes" id="UP000467006"/>
    </source>
</evidence>
<dbReference type="CDD" id="cd06848">
    <property type="entry name" value="GCS_H"/>
    <property type="match status" value="1"/>
</dbReference>
<name>A0A7I7JX92_9MYCO</name>
<dbReference type="InterPro" id="IPR017453">
    <property type="entry name" value="GCV_H_sub"/>
</dbReference>
<protein>
    <recommendedName>
        <fullName evidence="3">Glycine cleavage system H protein</fullName>
    </recommendedName>
</protein>
<dbReference type="EMBL" id="AP022563">
    <property type="protein sequence ID" value="BBX16466.1"/>
    <property type="molecule type" value="Genomic_DNA"/>
</dbReference>
<comment type="subunit">
    <text evidence="3">The glycine cleavage system is composed of four proteins: P, T, L and H.</text>
</comment>
<dbReference type="PANTHER" id="PTHR11715:SF3">
    <property type="entry name" value="GLYCINE CLEAVAGE SYSTEM H PROTEIN-RELATED"/>
    <property type="match status" value="1"/>
</dbReference>
<organism evidence="4 5">
    <name type="scientific">Mycolicibacterium duvalii</name>
    <dbReference type="NCBI Taxonomy" id="39688"/>
    <lineage>
        <taxon>Bacteria</taxon>
        <taxon>Bacillati</taxon>
        <taxon>Actinomycetota</taxon>
        <taxon>Actinomycetes</taxon>
        <taxon>Mycobacteriales</taxon>
        <taxon>Mycobacteriaceae</taxon>
        <taxon>Mycolicibacterium</taxon>
    </lineage>
</organism>
<dbReference type="PROSITE" id="PS50968">
    <property type="entry name" value="BIOTINYL_LIPOYL"/>
    <property type="match status" value="1"/>
</dbReference>
<dbReference type="OrthoDB" id="9796712at2"/>
<accession>A0A7I7JX92</accession>